<dbReference type="OrthoDB" id="6779804at2759"/>
<keyword evidence="3" id="KW-1185">Reference proteome</keyword>
<feature type="region of interest" description="Disordered" evidence="1">
    <location>
        <begin position="24"/>
        <end position="50"/>
    </location>
</feature>
<evidence type="ECO:0000256" key="1">
    <source>
        <dbReference type="SAM" id="MobiDB-lite"/>
    </source>
</evidence>
<protein>
    <submittedName>
        <fullName evidence="2">Uncharacterized protein</fullName>
    </submittedName>
</protein>
<proteinExistence type="predicted"/>
<organism evidence="2 3">
    <name type="scientific">Acanthoscelides obtectus</name>
    <name type="common">Bean weevil</name>
    <name type="synonym">Bruchus obtectus</name>
    <dbReference type="NCBI Taxonomy" id="200917"/>
    <lineage>
        <taxon>Eukaryota</taxon>
        <taxon>Metazoa</taxon>
        <taxon>Ecdysozoa</taxon>
        <taxon>Arthropoda</taxon>
        <taxon>Hexapoda</taxon>
        <taxon>Insecta</taxon>
        <taxon>Pterygota</taxon>
        <taxon>Neoptera</taxon>
        <taxon>Endopterygota</taxon>
        <taxon>Coleoptera</taxon>
        <taxon>Polyphaga</taxon>
        <taxon>Cucujiformia</taxon>
        <taxon>Chrysomeloidea</taxon>
        <taxon>Chrysomelidae</taxon>
        <taxon>Bruchinae</taxon>
        <taxon>Bruchini</taxon>
        <taxon>Acanthoscelides</taxon>
    </lineage>
</organism>
<dbReference type="Proteomes" id="UP001152888">
    <property type="component" value="Unassembled WGS sequence"/>
</dbReference>
<reference evidence="2" key="1">
    <citation type="submission" date="2022-03" db="EMBL/GenBank/DDBJ databases">
        <authorList>
            <person name="Sayadi A."/>
        </authorList>
    </citation>
    <scope>NUCLEOTIDE SEQUENCE</scope>
</reference>
<accession>A0A9P0PBL3</accession>
<dbReference type="EMBL" id="CAKOFQ010006806">
    <property type="protein sequence ID" value="CAH1973237.1"/>
    <property type="molecule type" value="Genomic_DNA"/>
</dbReference>
<gene>
    <name evidence="2" type="ORF">ACAOBT_LOCUS10439</name>
</gene>
<feature type="compositionally biased region" description="Basic and acidic residues" evidence="1">
    <location>
        <begin position="31"/>
        <end position="40"/>
    </location>
</feature>
<evidence type="ECO:0000313" key="3">
    <source>
        <dbReference type="Proteomes" id="UP001152888"/>
    </source>
</evidence>
<name>A0A9P0PBL3_ACAOB</name>
<comment type="caution">
    <text evidence="2">The sequence shown here is derived from an EMBL/GenBank/DDBJ whole genome shotgun (WGS) entry which is preliminary data.</text>
</comment>
<evidence type="ECO:0000313" key="2">
    <source>
        <dbReference type="EMBL" id="CAH1973237.1"/>
    </source>
</evidence>
<dbReference type="AlphaFoldDB" id="A0A9P0PBL3"/>
<sequence>MISPRTEAKWQQWYEEIESDVGSELDIDDAASEHSLHDTNTEQSSDSDDEDICLPLSLSALKKIPHSTGKDGTPWLKHKPPSVRTKTCVQNIVIKLPGVIGEAKTAKEIMDCWKIFFPWI</sequence>